<accession>A0A6M3LU40</accession>
<keyword evidence="1" id="KW-0472">Membrane</keyword>
<proteinExistence type="predicted"/>
<name>A0A6M3LU40_9ZZZZ</name>
<organism evidence="2">
    <name type="scientific">viral metagenome</name>
    <dbReference type="NCBI Taxonomy" id="1070528"/>
    <lineage>
        <taxon>unclassified sequences</taxon>
        <taxon>metagenomes</taxon>
        <taxon>organismal metagenomes</taxon>
    </lineage>
</organism>
<keyword evidence="1" id="KW-1133">Transmembrane helix</keyword>
<gene>
    <name evidence="2" type="ORF">MM171A01462_0011</name>
</gene>
<evidence type="ECO:0000256" key="1">
    <source>
        <dbReference type="SAM" id="Phobius"/>
    </source>
</evidence>
<protein>
    <submittedName>
        <fullName evidence="2">Uncharacterized protein</fullName>
    </submittedName>
</protein>
<feature type="transmembrane region" description="Helical" evidence="1">
    <location>
        <begin position="32"/>
        <end position="50"/>
    </location>
</feature>
<reference evidence="2" key="1">
    <citation type="submission" date="2020-03" db="EMBL/GenBank/DDBJ databases">
        <title>The deep terrestrial virosphere.</title>
        <authorList>
            <person name="Holmfeldt K."/>
            <person name="Nilsson E."/>
            <person name="Simone D."/>
            <person name="Lopez-Fernandez M."/>
            <person name="Wu X."/>
            <person name="de Brujin I."/>
            <person name="Lundin D."/>
            <person name="Andersson A."/>
            <person name="Bertilsson S."/>
            <person name="Dopson M."/>
        </authorList>
    </citation>
    <scope>NUCLEOTIDE SEQUENCE</scope>
    <source>
        <strain evidence="2">MM171A01462</strain>
    </source>
</reference>
<evidence type="ECO:0000313" key="2">
    <source>
        <dbReference type="EMBL" id="QJA98857.1"/>
    </source>
</evidence>
<feature type="transmembrane region" description="Helical" evidence="1">
    <location>
        <begin position="9"/>
        <end position="26"/>
    </location>
</feature>
<dbReference type="AlphaFoldDB" id="A0A6M3LU40"/>
<dbReference type="EMBL" id="MT143613">
    <property type="protein sequence ID" value="QJA98857.1"/>
    <property type="molecule type" value="Genomic_DNA"/>
</dbReference>
<sequence>MRKDFLGELIQLMGVIMLGSGITLEIMQGGDIWLVVITIGCIVFTIGTKIKGH</sequence>
<keyword evidence="1" id="KW-0812">Transmembrane</keyword>